<keyword evidence="4" id="KW-1185">Reference proteome</keyword>
<dbReference type="AlphaFoldDB" id="A0A0V0T5F8"/>
<dbReference type="Gene3D" id="2.60.40.10">
    <property type="entry name" value="Immunoglobulins"/>
    <property type="match status" value="1"/>
</dbReference>
<dbReference type="Proteomes" id="UP000055048">
    <property type="component" value="Unassembled WGS sequence"/>
</dbReference>
<evidence type="ECO:0000256" key="1">
    <source>
        <dbReference type="RuleBase" id="RU003425"/>
    </source>
</evidence>
<dbReference type="OrthoDB" id="5912162at2759"/>
<dbReference type="PROSITE" id="PS50202">
    <property type="entry name" value="MSP"/>
    <property type="match status" value="1"/>
</dbReference>
<dbReference type="InterPro" id="IPR000535">
    <property type="entry name" value="MSP_dom"/>
</dbReference>
<dbReference type="EMBL" id="JYDJ01000601">
    <property type="protein sequence ID" value="KRX34251.1"/>
    <property type="molecule type" value="Genomic_DNA"/>
</dbReference>
<comment type="function">
    <text evidence="1">Central component in molecular interactions underlying sperm crawling. Forms an extensive filament system that extends from sperm villipoda, along the leading edge of the pseudopod.</text>
</comment>
<proteinExistence type="predicted"/>
<feature type="domain" description="MSP" evidence="2">
    <location>
        <begin position="281"/>
        <end position="392"/>
    </location>
</feature>
<comment type="caution">
    <text evidence="3">The sequence shown here is derived from an EMBL/GenBank/DDBJ whole genome shotgun (WGS) entry which is preliminary data.</text>
</comment>
<gene>
    <name evidence="3" type="primary">PGBD3</name>
    <name evidence="3" type="ORF">T05_8137</name>
</gene>
<dbReference type="InterPro" id="IPR008962">
    <property type="entry name" value="PapD-like_sf"/>
</dbReference>
<organism evidence="3 4">
    <name type="scientific">Trichinella murrelli</name>
    <dbReference type="NCBI Taxonomy" id="144512"/>
    <lineage>
        <taxon>Eukaryota</taxon>
        <taxon>Metazoa</taxon>
        <taxon>Ecdysozoa</taxon>
        <taxon>Nematoda</taxon>
        <taxon>Enoplea</taxon>
        <taxon>Dorylaimia</taxon>
        <taxon>Trichinellida</taxon>
        <taxon>Trichinellidae</taxon>
        <taxon>Trichinella</taxon>
    </lineage>
</organism>
<evidence type="ECO:0000313" key="3">
    <source>
        <dbReference type="EMBL" id="KRX34251.1"/>
    </source>
</evidence>
<dbReference type="InterPro" id="IPR052638">
    <property type="entry name" value="PiggyBac_TE-derived"/>
</dbReference>
<evidence type="ECO:0000259" key="2">
    <source>
        <dbReference type="PROSITE" id="PS50202"/>
    </source>
</evidence>
<dbReference type="Pfam" id="PF00635">
    <property type="entry name" value="Motile_Sperm"/>
    <property type="match status" value="1"/>
</dbReference>
<reference evidence="3 4" key="1">
    <citation type="submission" date="2015-01" db="EMBL/GenBank/DDBJ databases">
        <title>Evolution of Trichinella species and genotypes.</title>
        <authorList>
            <person name="Korhonen P.K."/>
            <person name="Edoardo P."/>
            <person name="Giuseppe L.R."/>
            <person name="Gasser R.B."/>
        </authorList>
    </citation>
    <scope>NUCLEOTIDE SEQUENCE [LARGE SCALE GENOMIC DNA]</scope>
    <source>
        <strain evidence="3">ISS417</strain>
    </source>
</reference>
<keyword evidence="1" id="KW-0963">Cytoplasm</keyword>
<dbReference type="InterPro" id="IPR029526">
    <property type="entry name" value="PGBD"/>
</dbReference>
<name>A0A0V0T5F8_9BILA</name>
<sequence length="392" mass="44838">MLDMRITRCYYYVGMRDFPGKQYTNLDATQVIRTETLSPSAQLNVEICQLPPDEDGNITDEEHIDGDAFMEVEPTDVCGELDVKCNNRAFTVSPQEIQQFIGVIVLSRYNCQPEAKNYWSTQPDMGAQCAISCMARNRFMEIKKYLHLADNQKLVKGDKMSKVTPLYKLLNSSLVKHGMFHEKLSVDESIVPYFGRHAAKMFLKGKPIRDVVKYANEIPRICAKNATFDYTRSEESNALKFTIVRNKINHKSNRKRHALISLDQCSFEESCSCYRMALPTDIVTVPAEEVWFNAPCLSEQVTALKLSNPGNRLLGYKVVSKVENRYVVLPSQSALQPKKDITINIICHPFPFRNESPPVDTLIIEWVDAFESETDFILMFPLTEFNSMLLHM</sequence>
<keyword evidence="1" id="KW-0206">Cytoskeleton</keyword>
<dbReference type="PANTHER" id="PTHR47055">
    <property type="entry name" value="DDE_TNP_1_7 DOMAIN-CONTAINING PROTEIN"/>
    <property type="match status" value="1"/>
</dbReference>
<dbReference type="Pfam" id="PF13843">
    <property type="entry name" value="DDE_Tnp_1_7"/>
    <property type="match status" value="1"/>
</dbReference>
<dbReference type="STRING" id="144512.A0A0V0T5F8"/>
<accession>A0A0V0T5F8</accession>
<dbReference type="SUPFAM" id="SSF49354">
    <property type="entry name" value="PapD-like"/>
    <property type="match status" value="1"/>
</dbReference>
<protein>
    <recommendedName>
        <fullName evidence="1">Major sperm protein</fullName>
    </recommendedName>
</protein>
<dbReference type="PANTHER" id="PTHR47055:SF3">
    <property type="entry name" value="PHORBOL-ESTER_DAG-TYPE DOMAIN-CONTAINING PROTEIN"/>
    <property type="match status" value="1"/>
</dbReference>
<evidence type="ECO:0000313" key="4">
    <source>
        <dbReference type="Proteomes" id="UP000055048"/>
    </source>
</evidence>
<dbReference type="GO" id="GO:0043565">
    <property type="term" value="F:sequence-specific DNA binding"/>
    <property type="evidence" value="ECO:0007669"/>
    <property type="project" value="TreeGrafter"/>
</dbReference>
<dbReference type="InterPro" id="IPR013783">
    <property type="entry name" value="Ig-like_fold"/>
</dbReference>